<dbReference type="Proteomes" id="UP000192356">
    <property type="component" value="Unassembled WGS sequence"/>
</dbReference>
<accession>A0A1X0Q8A5</accession>
<dbReference type="AlphaFoldDB" id="A0A1X0Q8A5"/>
<keyword evidence="2" id="KW-1185">Reference proteome</keyword>
<evidence type="ECO:0000313" key="1">
    <source>
        <dbReference type="EMBL" id="ORD95954.1"/>
    </source>
</evidence>
<proteinExistence type="predicted"/>
<protein>
    <submittedName>
        <fullName evidence="1">Uncharacterized protein</fullName>
    </submittedName>
</protein>
<name>A0A1X0Q8A5_9MICR</name>
<organism evidence="1 2">
    <name type="scientific">Hepatospora eriocheir</name>
    <dbReference type="NCBI Taxonomy" id="1081669"/>
    <lineage>
        <taxon>Eukaryota</taxon>
        <taxon>Fungi</taxon>
        <taxon>Fungi incertae sedis</taxon>
        <taxon>Microsporidia</taxon>
        <taxon>Hepatosporidae</taxon>
        <taxon>Hepatospora</taxon>
    </lineage>
</organism>
<gene>
    <name evidence="1" type="ORF">HERIO_2067</name>
</gene>
<sequence>MAVNPKYHCSISNGGTINTKIDNLKAFVLNEENYVYFKDFLKRMKLTKYGNIDNYTELFLNIAEKMNACLHKKERLPERELSEIYLSGMPNWLQIEASKLDTINITDLQISLRKVEMKLSEIEIKNNTNKIKLKIKKVQIKISINQISLIYQIQPNLNPVLLQML</sequence>
<dbReference type="EMBL" id="LVKB01000149">
    <property type="protein sequence ID" value="ORD95954.1"/>
    <property type="molecule type" value="Genomic_DNA"/>
</dbReference>
<reference evidence="1 2" key="1">
    <citation type="journal article" date="2017" name="Environ. Microbiol.">
        <title>Decay of the glycolytic pathway and adaptation to intranuclear parasitism within Enterocytozoonidae microsporidia.</title>
        <authorList>
            <person name="Wiredu Boakye D."/>
            <person name="Jaroenlak P."/>
            <person name="Prachumwat A."/>
            <person name="Williams T.A."/>
            <person name="Bateman K.S."/>
            <person name="Itsathitphaisarn O."/>
            <person name="Sritunyalucksana K."/>
            <person name="Paszkiewicz K.H."/>
            <person name="Moore K.A."/>
            <person name="Stentiford G.D."/>
            <person name="Williams B.A."/>
        </authorList>
    </citation>
    <scope>NUCLEOTIDE SEQUENCE [LARGE SCALE GENOMIC DNA]</scope>
    <source>
        <strain evidence="1 2">GB1</strain>
    </source>
</reference>
<dbReference type="VEuPathDB" id="MicrosporidiaDB:A0H76_437"/>
<comment type="caution">
    <text evidence="1">The sequence shown here is derived from an EMBL/GenBank/DDBJ whole genome shotgun (WGS) entry which is preliminary data.</text>
</comment>
<evidence type="ECO:0000313" key="2">
    <source>
        <dbReference type="Proteomes" id="UP000192356"/>
    </source>
</evidence>
<dbReference type="VEuPathDB" id="MicrosporidiaDB:HERIO_2067"/>